<proteinExistence type="predicted"/>
<protein>
    <submittedName>
        <fullName evidence="1">Uncharacterized protein</fullName>
    </submittedName>
</protein>
<dbReference type="EMBL" id="KQ416779">
    <property type="protein sequence ID" value="KOF95214.1"/>
    <property type="molecule type" value="Genomic_DNA"/>
</dbReference>
<sequence length="69" mass="8521">MVGFSKQNLDFIIISYLQCFSRYQYWNRTDRRLSVKSKTPLIDSSKRYDLRFIRENENREEKCELYEAK</sequence>
<gene>
    <name evidence="1" type="ORF">OCBIM_22039095mg</name>
</gene>
<accession>A0A0L8I1B2</accession>
<organism evidence="1">
    <name type="scientific">Octopus bimaculoides</name>
    <name type="common">California two-spotted octopus</name>
    <dbReference type="NCBI Taxonomy" id="37653"/>
    <lineage>
        <taxon>Eukaryota</taxon>
        <taxon>Metazoa</taxon>
        <taxon>Spiralia</taxon>
        <taxon>Lophotrochozoa</taxon>
        <taxon>Mollusca</taxon>
        <taxon>Cephalopoda</taxon>
        <taxon>Coleoidea</taxon>
        <taxon>Octopodiformes</taxon>
        <taxon>Octopoda</taxon>
        <taxon>Incirrata</taxon>
        <taxon>Octopodidae</taxon>
        <taxon>Octopus</taxon>
    </lineage>
</organism>
<dbReference type="AlphaFoldDB" id="A0A0L8I1B2"/>
<reference evidence="1" key="1">
    <citation type="submission" date="2015-07" db="EMBL/GenBank/DDBJ databases">
        <title>MeaNS - Measles Nucleotide Surveillance Program.</title>
        <authorList>
            <person name="Tran T."/>
            <person name="Druce J."/>
        </authorList>
    </citation>
    <scope>NUCLEOTIDE SEQUENCE</scope>
    <source>
        <strain evidence="1">UCB-OBI-ISO-001</strain>
        <tissue evidence="1">Gonad</tissue>
    </source>
</reference>
<evidence type="ECO:0000313" key="1">
    <source>
        <dbReference type="EMBL" id="KOF95214.1"/>
    </source>
</evidence>
<name>A0A0L8I1B2_OCTBM</name>
<dbReference type="EMBL" id="KQ416779">
    <property type="protein sequence ID" value="KOF95215.1"/>
    <property type="molecule type" value="Genomic_DNA"/>
</dbReference>